<evidence type="ECO:0000313" key="4">
    <source>
        <dbReference type="EMBL" id="GAA5157050.1"/>
    </source>
</evidence>
<dbReference type="Proteomes" id="UP001428817">
    <property type="component" value="Unassembled WGS sequence"/>
</dbReference>
<dbReference type="PANTHER" id="PTHR10819">
    <property type="entry name" value="PHOSPHOTRIESTERASE-RELATED"/>
    <property type="match status" value="1"/>
</dbReference>
<accession>A0ABP9Q9K2</accession>
<dbReference type="EMBL" id="BAABJP010000015">
    <property type="protein sequence ID" value="GAA5157050.1"/>
    <property type="molecule type" value="Genomic_DNA"/>
</dbReference>
<dbReference type="PANTHER" id="PTHR10819:SF3">
    <property type="entry name" value="PHOSPHOTRIESTERASE-RELATED PROTEIN"/>
    <property type="match status" value="1"/>
</dbReference>
<keyword evidence="5" id="KW-1185">Reference proteome</keyword>
<reference evidence="5" key="1">
    <citation type="journal article" date="2019" name="Int. J. Syst. Evol. Microbiol.">
        <title>The Global Catalogue of Microorganisms (GCM) 10K type strain sequencing project: providing services to taxonomists for standard genome sequencing and annotation.</title>
        <authorList>
            <consortium name="The Broad Institute Genomics Platform"/>
            <consortium name="The Broad Institute Genome Sequencing Center for Infectious Disease"/>
            <person name="Wu L."/>
            <person name="Ma J."/>
        </authorList>
    </citation>
    <scope>NUCLEOTIDE SEQUENCE [LARGE SCALE GENOMIC DNA]</scope>
    <source>
        <strain evidence="5">JCM 18303</strain>
    </source>
</reference>
<sequence length="310" mass="32879">MTAVRTVLGDLPPAELGITDAHDHLFMRSAALPGQDLDDAEAAAAELRRFAALGGRTVVQWSPFGMGRRPAELVELSRATGVQVIAATGLHRAAHYPPGRPERWYPRLADLFVEELTTGLHTQDDPDSPLTGARAGLIKVAGDFHHLDAHTRTVMTAAAQAHHRTGAPVGVHLEHGSAAADVLELLCAGLGVPPSRVILGHLNRFPDLGAHRAAARAGAFLGFDGPSLANHETDWRLVDTLVSLAGDGHADQLLLGADTTSAAARGNPGLTWLLTRLRPRLVEELGEEFAGAMFVRNPARAFAVEWVAGS</sequence>
<dbReference type="PROSITE" id="PS51347">
    <property type="entry name" value="PHOSPHOTRIESTERASE_2"/>
    <property type="match status" value="1"/>
</dbReference>
<gene>
    <name evidence="4" type="ORF">GCM10023321_34590</name>
</gene>
<dbReference type="PIRSF" id="PIRSF016839">
    <property type="entry name" value="PhP"/>
    <property type="match status" value="1"/>
</dbReference>
<evidence type="ECO:0000256" key="2">
    <source>
        <dbReference type="ARBA" id="ARBA00022801"/>
    </source>
</evidence>
<dbReference type="SUPFAM" id="SSF51556">
    <property type="entry name" value="Metallo-dependent hydrolases"/>
    <property type="match status" value="1"/>
</dbReference>
<dbReference type="Pfam" id="PF02126">
    <property type="entry name" value="PTE"/>
    <property type="match status" value="1"/>
</dbReference>
<organism evidence="4 5">
    <name type="scientific">Pseudonocardia eucalypti</name>
    <dbReference type="NCBI Taxonomy" id="648755"/>
    <lineage>
        <taxon>Bacteria</taxon>
        <taxon>Bacillati</taxon>
        <taxon>Actinomycetota</taxon>
        <taxon>Actinomycetes</taxon>
        <taxon>Pseudonocardiales</taxon>
        <taxon>Pseudonocardiaceae</taxon>
        <taxon>Pseudonocardia</taxon>
    </lineage>
</organism>
<name>A0ABP9Q9K2_9PSEU</name>
<protein>
    <submittedName>
        <fullName evidence="4">Phosphotriesterase</fullName>
    </submittedName>
</protein>
<dbReference type="Gene3D" id="3.20.20.140">
    <property type="entry name" value="Metal-dependent hydrolases"/>
    <property type="match status" value="1"/>
</dbReference>
<dbReference type="InterPro" id="IPR032466">
    <property type="entry name" value="Metal_Hydrolase"/>
</dbReference>
<proteinExistence type="inferred from homology"/>
<dbReference type="InterPro" id="IPR001559">
    <property type="entry name" value="Phosphotriesterase"/>
</dbReference>
<feature type="modified residue" description="N6-carboxylysine" evidence="3">
    <location>
        <position position="139"/>
    </location>
</feature>
<evidence type="ECO:0000256" key="1">
    <source>
        <dbReference type="ARBA" id="ARBA00022723"/>
    </source>
</evidence>
<comment type="similarity">
    <text evidence="3">Belongs to the metallo-dependent hydrolases superfamily. Phosphotriesterase family.</text>
</comment>
<keyword evidence="2" id="KW-0378">Hydrolase</keyword>
<comment type="caution">
    <text evidence="4">The sequence shown here is derived from an EMBL/GenBank/DDBJ whole genome shotgun (WGS) entry which is preliminary data.</text>
</comment>
<keyword evidence="1" id="KW-0479">Metal-binding</keyword>
<evidence type="ECO:0000256" key="3">
    <source>
        <dbReference type="PROSITE-ProRule" id="PRU00679"/>
    </source>
</evidence>
<dbReference type="RefSeq" id="WP_185059417.1">
    <property type="nucleotide sequence ID" value="NZ_BAABJP010000015.1"/>
</dbReference>
<evidence type="ECO:0000313" key="5">
    <source>
        <dbReference type="Proteomes" id="UP001428817"/>
    </source>
</evidence>